<keyword evidence="2" id="KW-1185">Reference proteome</keyword>
<name>A0A4Y2F246_ARAVE</name>
<accession>A0A4Y2F246</accession>
<evidence type="ECO:0000313" key="2">
    <source>
        <dbReference type="Proteomes" id="UP000499080"/>
    </source>
</evidence>
<organism evidence="1 2">
    <name type="scientific">Araneus ventricosus</name>
    <name type="common">Orbweaver spider</name>
    <name type="synonym">Epeira ventricosa</name>
    <dbReference type="NCBI Taxonomy" id="182803"/>
    <lineage>
        <taxon>Eukaryota</taxon>
        <taxon>Metazoa</taxon>
        <taxon>Ecdysozoa</taxon>
        <taxon>Arthropoda</taxon>
        <taxon>Chelicerata</taxon>
        <taxon>Arachnida</taxon>
        <taxon>Araneae</taxon>
        <taxon>Araneomorphae</taxon>
        <taxon>Entelegynae</taxon>
        <taxon>Araneoidea</taxon>
        <taxon>Araneidae</taxon>
        <taxon>Araneus</taxon>
    </lineage>
</organism>
<dbReference type="Proteomes" id="UP000499080">
    <property type="component" value="Unassembled WGS sequence"/>
</dbReference>
<proteinExistence type="predicted"/>
<dbReference type="EMBL" id="BGPR01000788">
    <property type="protein sequence ID" value="GBM35600.1"/>
    <property type="molecule type" value="Genomic_DNA"/>
</dbReference>
<reference evidence="1 2" key="1">
    <citation type="journal article" date="2019" name="Sci. Rep.">
        <title>Orb-weaving spider Araneus ventricosus genome elucidates the spidroin gene catalogue.</title>
        <authorList>
            <person name="Kono N."/>
            <person name="Nakamura H."/>
            <person name="Ohtoshi R."/>
            <person name="Moran D.A.P."/>
            <person name="Shinohara A."/>
            <person name="Yoshida Y."/>
            <person name="Fujiwara M."/>
            <person name="Mori M."/>
            <person name="Tomita M."/>
            <person name="Arakawa K."/>
        </authorList>
    </citation>
    <scope>NUCLEOTIDE SEQUENCE [LARGE SCALE GENOMIC DNA]</scope>
</reference>
<evidence type="ECO:0000313" key="1">
    <source>
        <dbReference type="EMBL" id="GBM35600.1"/>
    </source>
</evidence>
<sequence>MQEKHVAQVTGTMPLIQISNTHRQQFTSNNSNSTFNSDKLTGFPVRTPDETPKTFQSINTLLLCDPSAVLLYSARQAVRHMGLSSASSVSPLLIEISRKGFWNLRFVALVRVIPYLSL</sequence>
<dbReference type="AlphaFoldDB" id="A0A4Y2F246"/>
<gene>
    <name evidence="1" type="ORF">AVEN_121046_1</name>
</gene>
<protein>
    <submittedName>
        <fullName evidence="1">Uncharacterized protein</fullName>
    </submittedName>
</protein>
<comment type="caution">
    <text evidence="1">The sequence shown here is derived from an EMBL/GenBank/DDBJ whole genome shotgun (WGS) entry which is preliminary data.</text>
</comment>